<name>A0A180G2F6_PUCT1</name>
<gene>
    <name evidence="1" type="ORF">PTTG_29806</name>
</gene>
<proteinExistence type="predicted"/>
<protein>
    <submittedName>
        <fullName evidence="1 2">Uncharacterized protein</fullName>
    </submittedName>
</protein>
<reference evidence="2 3" key="3">
    <citation type="journal article" date="2017" name="G3 (Bethesda)">
        <title>Comparative analysis highlights variable genome content of wheat rusts and divergence of the mating loci.</title>
        <authorList>
            <person name="Cuomo C.A."/>
            <person name="Bakkeren G."/>
            <person name="Khalil H.B."/>
            <person name="Panwar V."/>
            <person name="Joly D."/>
            <person name="Linning R."/>
            <person name="Sakthikumar S."/>
            <person name="Song X."/>
            <person name="Adiconis X."/>
            <person name="Fan L."/>
            <person name="Goldberg J.M."/>
            <person name="Levin J.Z."/>
            <person name="Young S."/>
            <person name="Zeng Q."/>
            <person name="Anikster Y."/>
            <person name="Bruce M."/>
            <person name="Wang M."/>
            <person name="Yin C."/>
            <person name="McCallum B."/>
            <person name="Szabo L.J."/>
            <person name="Hulbert S."/>
            <person name="Chen X."/>
            <person name="Fellers J.P."/>
        </authorList>
    </citation>
    <scope>NUCLEOTIDE SEQUENCE</scope>
    <source>
        <strain evidence="3">Isolate 1-1 / race 1 (BBBD)</strain>
        <strain evidence="2">isolate 1-1 / race 1 (BBBD)</strain>
    </source>
</reference>
<organism evidence="1">
    <name type="scientific">Puccinia triticina (isolate 1-1 / race 1 (BBBD))</name>
    <name type="common">Brown leaf rust fungus</name>
    <dbReference type="NCBI Taxonomy" id="630390"/>
    <lineage>
        <taxon>Eukaryota</taxon>
        <taxon>Fungi</taxon>
        <taxon>Dikarya</taxon>
        <taxon>Basidiomycota</taxon>
        <taxon>Pucciniomycotina</taxon>
        <taxon>Pucciniomycetes</taxon>
        <taxon>Pucciniales</taxon>
        <taxon>Pucciniaceae</taxon>
        <taxon>Puccinia</taxon>
    </lineage>
</organism>
<dbReference type="EMBL" id="ADAS02000953">
    <property type="protein sequence ID" value="OAV86619.1"/>
    <property type="molecule type" value="Genomic_DNA"/>
</dbReference>
<sequence length="68" mass="7249">MAATAATNPELRSPAWSTAPLIRHHSLAKTSPINTGFQCSLVTIFLPGRTCLQSILSDSRLAATMKPV</sequence>
<keyword evidence="3" id="KW-1185">Reference proteome</keyword>
<dbReference type="Proteomes" id="UP000005240">
    <property type="component" value="Unassembled WGS sequence"/>
</dbReference>
<reference evidence="2" key="4">
    <citation type="submission" date="2025-05" db="UniProtKB">
        <authorList>
            <consortium name="EnsemblFungi"/>
        </authorList>
    </citation>
    <scope>IDENTIFICATION</scope>
    <source>
        <strain evidence="2">isolate 1-1 / race 1 (BBBD)</strain>
    </source>
</reference>
<dbReference type="EnsemblFungi" id="PTTG_29806-t43_1">
    <property type="protein sequence ID" value="PTTG_29806-t43_1-p1"/>
    <property type="gene ID" value="PTTG_29806"/>
</dbReference>
<evidence type="ECO:0000313" key="2">
    <source>
        <dbReference type="EnsemblFungi" id="PTTG_29806-t43_1-p1"/>
    </source>
</evidence>
<evidence type="ECO:0000313" key="3">
    <source>
        <dbReference type="Proteomes" id="UP000005240"/>
    </source>
</evidence>
<evidence type="ECO:0000313" key="1">
    <source>
        <dbReference type="EMBL" id="OAV86619.1"/>
    </source>
</evidence>
<reference evidence="1" key="1">
    <citation type="submission" date="2009-11" db="EMBL/GenBank/DDBJ databases">
        <authorList>
            <consortium name="The Broad Institute Genome Sequencing Platform"/>
            <person name="Ward D."/>
            <person name="Feldgarden M."/>
            <person name="Earl A."/>
            <person name="Young S.K."/>
            <person name="Zeng Q."/>
            <person name="Koehrsen M."/>
            <person name="Alvarado L."/>
            <person name="Berlin A."/>
            <person name="Bochicchio J."/>
            <person name="Borenstein D."/>
            <person name="Chapman S.B."/>
            <person name="Chen Z."/>
            <person name="Engels R."/>
            <person name="Freedman E."/>
            <person name="Gellesch M."/>
            <person name="Goldberg J."/>
            <person name="Griggs A."/>
            <person name="Gujja S."/>
            <person name="Heilman E."/>
            <person name="Heiman D."/>
            <person name="Hepburn T."/>
            <person name="Howarth C."/>
            <person name="Jen D."/>
            <person name="Larson L."/>
            <person name="Lewis B."/>
            <person name="Mehta T."/>
            <person name="Park D."/>
            <person name="Pearson M."/>
            <person name="Roberts A."/>
            <person name="Saif S."/>
            <person name="Shea T."/>
            <person name="Shenoy N."/>
            <person name="Sisk P."/>
            <person name="Stolte C."/>
            <person name="Sykes S."/>
            <person name="Thomson T."/>
            <person name="Walk T."/>
            <person name="White J."/>
            <person name="Yandava C."/>
            <person name="Izard J."/>
            <person name="Baranova O.V."/>
            <person name="Blanton J.M."/>
            <person name="Tanner A.C."/>
            <person name="Dewhirst F.E."/>
            <person name="Haas B."/>
            <person name="Nusbaum C."/>
            <person name="Birren B."/>
        </authorList>
    </citation>
    <scope>NUCLEOTIDE SEQUENCE [LARGE SCALE GENOMIC DNA]</scope>
    <source>
        <strain evidence="1">1-1 BBBD Race 1</strain>
    </source>
</reference>
<dbReference type="VEuPathDB" id="FungiDB:PTTG_29806"/>
<accession>A0A180G2F6</accession>
<reference evidence="1" key="2">
    <citation type="submission" date="2016-05" db="EMBL/GenBank/DDBJ databases">
        <title>Comparative analysis highlights variable genome content of wheat rusts and divergence of the mating loci.</title>
        <authorList>
            <person name="Cuomo C.A."/>
            <person name="Bakkeren G."/>
            <person name="Szabo L."/>
            <person name="Khalil H."/>
            <person name="Joly D."/>
            <person name="Goldberg J."/>
            <person name="Young S."/>
            <person name="Zeng Q."/>
            <person name="Fellers J."/>
        </authorList>
    </citation>
    <scope>NUCLEOTIDE SEQUENCE [LARGE SCALE GENOMIC DNA]</scope>
    <source>
        <strain evidence="1">1-1 BBBD Race 1</strain>
    </source>
</reference>
<dbReference type="AlphaFoldDB" id="A0A180G2F6"/>